<keyword evidence="4" id="KW-1185">Reference proteome</keyword>
<evidence type="ECO:0000313" key="4">
    <source>
        <dbReference type="Proteomes" id="UP000663940"/>
    </source>
</evidence>
<reference evidence="2 4" key="2">
    <citation type="submission" date="2021-03" db="EMBL/GenBank/DDBJ databases">
        <title>Mucilaginibacter strains isolated from gold and copper mining confer multi heavy-metal resistance.</title>
        <authorList>
            <person name="Li Y."/>
        </authorList>
    </citation>
    <scope>NUCLEOTIDE SEQUENCE [LARGE SCALE GENOMIC DNA]</scope>
    <source>
        <strain evidence="2 4">P2-4</strain>
    </source>
</reference>
<dbReference type="InterPro" id="IPR019650">
    <property type="entry name" value="DUF2513"/>
</dbReference>
<evidence type="ECO:0000313" key="2">
    <source>
        <dbReference type="EMBL" id="QTE50470.1"/>
    </source>
</evidence>
<dbReference type="Proteomes" id="UP000250557">
    <property type="component" value="Chromosome"/>
</dbReference>
<reference evidence="1 3" key="1">
    <citation type="submission" date="2019-08" db="EMBL/GenBank/DDBJ databases">
        <title>Comparative genome analysis confer to the adaptation heavy metal polluted environment.</title>
        <authorList>
            <person name="Li Y."/>
        </authorList>
    </citation>
    <scope>NUCLEOTIDE SEQUENCE [LARGE SCALE GENOMIC DNA]</scope>
    <source>
        <strain evidence="1 3">P2</strain>
    </source>
</reference>
<dbReference type="Proteomes" id="UP000663940">
    <property type="component" value="Chromosome"/>
</dbReference>
<dbReference type="Pfam" id="PF10711">
    <property type="entry name" value="DUF2513"/>
    <property type="match status" value="1"/>
</dbReference>
<dbReference type="EMBL" id="CP071880">
    <property type="protein sequence ID" value="QTE50470.1"/>
    <property type="molecule type" value="Genomic_DNA"/>
</dbReference>
<proteinExistence type="predicted"/>
<evidence type="ECO:0000313" key="3">
    <source>
        <dbReference type="Proteomes" id="UP000250557"/>
    </source>
</evidence>
<evidence type="ECO:0000313" key="1">
    <source>
        <dbReference type="EMBL" id="QEM06989.1"/>
    </source>
</evidence>
<accession>A0AAE6JJR0</accession>
<name>A0AAE6JJR0_9SPHI</name>
<organism evidence="1 3">
    <name type="scientific">Mucilaginibacter rubeus</name>
    <dbReference type="NCBI Taxonomy" id="2027860"/>
    <lineage>
        <taxon>Bacteria</taxon>
        <taxon>Pseudomonadati</taxon>
        <taxon>Bacteroidota</taxon>
        <taxon>Sphingobacteriia</taxon>
        <taxon>Sphingobacteriales</taxon>
        <taxon>Sphingobacteriaceae</taxon>
        <taxon>Mucilaginibacter</taxon>
    </lineage>
</organism>
<dbReference type="EMBL" id="CP043451">
    <property type="protein sequence ID" value="QEM06989.1"/>
    <property type="molecule type" value="Genomic_DNA"/>
</dbReference>
<gene>
    <name evidence="1" type="ORF">DIU31_027075</name>
    <name evidence="2" type="ORF">J3L21_00340</name>
</gene>
<dbReference type="AlphaFoldDB" id="A0AAE6JJR0"/>
<sequence length="116" mass="13264">MKRDIDLIKTILLKIEDFDTYNRPTSIDVSGVKENVIQYHLNLLLEENYIVAEKTGYQLVYPSRLTSKGHDFIDAAKNESIWNSAKEFLKNKGVTVTLDIVKDLLISSLKNHIGLK</sequence>
<dbReference type="RefSeq" id="WP_112655587.1">
    <property type="nucleotide sequence ID" value="NZ_CP043451.1"/>
</dbReference>
<protein>
    <submittedName>
        <fullName evidence="1">DUF2513 domain-containing protein</fullName>
    </submittedName>
</protein>